<keyword evidence="4 6" id="KW-1133">Transmembrane helix</keyword>
<evidence type="ECO:0000256" key="6">
    <source>
        <dbReference type="SAM" id="Phobius"/>
    </source>
</evidence>
<reference evidence="7 8" key="1">
    <citation type="submission" date="2018-06" db="EMBL/GenBank/DDBJ databases">
        <authorList>
            <consortium name="Pathogen Informatics"/>
            <person name="Doyle S."/>
        </authorList>
    </citation>
    <scope>NUCLEOTIDE SEQUENCE [LARGE SCALE GENOMIC DNA]</scope>
    <source>
        <strain evidence="7 8">NCTC10738</strain>
    </source>
</reference>
<dbReference type="EMBL" id="UGYO01000001">
    <property type="protein sequence ID" value="SUI45064.1"/>
    <property type="molecule type" value="Genomic_DNA"/>
</dbReference>
<dbReference type="Pfam" id="PF01943">
    <property type="entry name" value="Polysacc_synt"/>
    <property type="match status" value="1"/>
</dbReference>
<feature type="transmembrane region" description="Helical" evidence="6">
    <location>
        <begin position="44"/>
        <end position="64"/>
    </location>
</feature>
<dbReference type="AlphaFoldDB" id="A0A379YH14"/>
<evidence type="ECO:0000256" key="1">
    <source>
        <dbReference type="ARBA" id="ARBA00004651"/>
    </source>
</evidence>
<organism evidence="7 8">
    <name type="scientific">Shewanella algae</name>
    <dbReference type="NCBI Taxonomy" id="38313"/>
    <lineage>
        <taxon>Bacteria</taxon>
        <taxon>Pseudomonadati</taxon>
        <taxon>Pseudomonadota</taxon>
        <taxon>Gammaproteobacteria</taxon>
        <taxon>Alteromonadales</taxon>
        <taxon>Shewanellaceae</taxon>
        <taxon>Shewanella</taxon>
    </lineage>
</organism>
<keyword evidence="2" id="KW-1003">Cell membrane</keyword>
<evidence type="ECO:0000256" key="2">
    <source>
        <dbReference type="ARBA" id="ARBA00022475"/>
    </source>
</evidence>
<gene>
    <name evidence="7" type="ORF">NCTC10738_00017</name>
</gene>
<dbReference type="RefSeq" id="WP_115388925.1">
    <property type="nucleotide sequence ID" value="NZ_JADZHC010000039.1"/>
</dbReference>
<dbReference type="PANTHER" id="PTHR30250">
    <property type="entry name" value="PST FAMILY PREDICTED COLANIC ACID TRANSPORTER"/>
    <property type="match status" value="1"/>
</dbReference>
<proteinExistence type="predicted"/>
<feature type="transmembrane region" description="Helical" evidence="6">
    <location>
        <begin position="15"/>
        <end position="32"/>
    </location>
</feature>
<keyword evidence="8" id="KW-1185">Reference proteome</keyword>
<dbReference type="InterPro" id="IPR002797">
    <property type="entry name" value="Polysacc_synth"/>
</dbReference>
<feature type="transmembrane region" description="Helical" evidence="6">
    <location>
        <begin position="160"/>
        <end position="181"/>
    </location>
</feature>
<feature type="transmembrane region" description="Helical" evidence="6">
    <location>
        <begin position="381"/>
        <end position="401"/>
    </location>
</feature>
<keyword evidence="5 6" id="KW-0472">Membrane</keyword>
<evidence type="ECO:0000313" key="7">
    <source>
        <dbReference type="EMBL" id="SUI45064.1"/>
    </source>
</evidence>
<feature type="transmembrane region" description="Helical" evidence="6">
    <location>
        <begin position="407"/>
        <end position="430"/>
    </location>
</feature>
<evidence type="ECO:0000313" key="8">
    <source>
        <dbReference type="Proteomes" id="UP000254069"/>
    </source>
</evidence>
<feature type="transmembrane region" description="Helical" evidence="6">
    <location>
        <begin position="187"/>
        <end position="208"/>
    </location>
</feature>
<dbReference type="InterPro" id="IPR050833">
    <property type="entry name" value="Poly_Biosynth_Transport"/>
</dbReference>
<accession>A0A379YH14</accession>
<comment type="subcellular location">
    <subcellularLocation>
        <location evidence="1">Cell membrane</location>
        <topology evidence="1">Multi-pass membrane protein</topology>
    </subcellularLocation>
</comment>
<sequence>MKNSSNNRRIVKNTLFLYFRMLLTLGVTLYTSRVVLNSLGVEDFGIYNVVGGVVTMMAFLSGAMSSATQRFLSFELGKNDTEQLHNVFKMSINIHWLIILIVVLIAETVGLWFVNTQLVIPPERLVAANWVYQCALFSFCCAVLGVPYNAAIIAYEKMSAFAYISIVDVLLKLIVVFFLATHDGDKLQFYALLLALVSILMLGCYYGFARWQFVITRFGWYWNTELFKTLFSYTGWNLFGNLASVATNQGINILLNLFFGATVNAARAVAFQVNSAITGFVTSLQMSINPQIVKSYASDNHQYMLQLVFAGARYSFFLLYMLAIPLLLQTETILKAWLGILPEHTIDFCRLVIIDSLIICLSGTLMTAFQATGKIKKYQMVVGFIILCNLPISYLFLKSGYSANVTMIVSISISLFALCARVVLLSALFIDIKNRFFELVTRVSLVFFISLSIANVIPSIEGNPFLQFWVQCILSWFVVLFFILTIGLNKAEQQFIVTKLRFFLNNP</sequence>
<dbReference type="GO" id="GO:0005886">
    <property type="term" value="C:plasma membrane"/>
    <property type="evidence" value="ECO:0007669"/>
    <property type="project" value="UniProtKB-SubCell"/>
</dbReference>
<feature type="transmembrane region" description="Helical" evidence="6">
    <location>
        <begin position="466"/>
        <end position="488"/>
    </location>
</feature>
<dbReference type="Proteomes" id="UP000254069">
    <property type="component" value="Unassembled WGS sequence"/>
</dbReference>
<name>A0A379YH14_9GAMM</name>
<feature type="transmembrane region" description="Helical" evidence="6">
    <location>
        <begin position="94"/>
        <end position="114"/>
    </location>
</feature>
<feature type="transmembrane region" description="Helical" evidence="6">
    <location>
        <begin position="303"/>
        <end position="328"/>
    </location>
</feature>
<protein>
    <submittedName>
        <fullName evidence="7">Polysaccharide biosynthesis protein</fullName>
    </submittedName>
</protein>
<evidence type="ECO:0000256" key="5">
    <source>
        <dbReference type="ARBA" id="ARBA00023136"/>
    </source>
</evidence>
<feature type="transmembrane region" description="Helical" evidence="6">
    <location>
        <begin position="130"/>
        <end position="148"/>
    </location>
</feature>
<keyword evidence="3 6" id="KW-0812">Transmembrane</keyword>
<feature type="transmembrane region" description="Helical" evidence="6">
    <location>
        <begin position="439"/>
        <end position="460"/>
    </location>
</feature>
<evidence type="ECO:0000256" key="3">
    <source>
        <dbReference type="ARBA" id="ARBA00022692"/>
    </source>
</evidence>
<dbReference type="PANTHER" id="PTHR30250:SF26">
    <property type="entry name" value="PSMA PROTEIN"/>
    <property type="match status" value="1"/>
</dbReference>
<evidence type="ECO:0000256" key="4">
    <source>
        <dbReference type="ARBA" id="ARBA00022989"/>
    </source>
</evidence>
<feature type="transmembrane region" description="Helical" evidence="6">
    <location>
        <begin position="348"/>
        <end position="369"/>
    </location>
</feature>